<feature type="binding site" evidence="4">
    <location>
        <begin position="167"/>
        <end position="168"/>
    </location>
    <ligand>
        <name>S-methyl-5'-thioadenosine</name>
        <dbReference type="ChEBI" id="CHEBI:17509"/>
    </ligand>
</feature>
<comment type="catalytic activity">
    <reaction evidence="4">
        <text>S-adenosyl 3-(methylsulfanyl)propylamine + putrescine = S-methyl-5'-thioadenosine + spermidine + H(+)</text>
        <dbReference type="Rhea" id="RHEA:12721"/>
        <dbReference type="ChEBI" id="CHEBI:15378"/>
        <dbReference type="ChEBI" id="CHEBI:17509"/>
        <dbReference type="ChEBI" id="CHEBI:57443"/>
        <dbReference type="ChEBI" id="CHEBI:57834"/>
        <dbReference type="ChEBI" id="CHEBI:326268"/>
        <dbReference type="EC" id="2.5.1.16"/>
    </reaction>
</comment>
<dbReference type="Pfam" id="PF01564">
    <property type="entry name" value="Spermine_synth"/>
    <property type="match status" value="1"/>
</dbReference>
<dbReference type="Proteomes" id="UP000054526">
    <property type="component" value="Unassembled WGS sequence"/>
</dbReference>
<evidence type="ECO:0000259" key="6">
    <source>
        <dbReference type="PROSITE" id="PS51006"/>
    </source>
</evidence>
<dbReference type="EC" id="2.5.1.16" evidence="4"/>
<evidence type="ECO:0000256" key="4">
    <source>
        <dbReference type="HAMAP-Rule" id="MF_00198"/>
    </source>
</evidence>
<accession>A0ABR5A6E2</accession>
<keyword evidence="3 4" id="KW-0620">Polyamine biosynthesis</keyword>
<comment type="caution">
    <text evidence="7">The sequence shown here is derived from an EMBL/GenBank/DDBJ whole genome shotgun (WGS) entry which is preliminary data.</text>
</comment>
<protein>
    <recommendedName>
        <fullName evidence="4">Polyamine aminopropyltransferase</fullName>
    </recommendedName>
    <alternativeName>
        <fullName evidence="4">Putrescine aminopropyltransferase</fullName>
        <shortName evidence="4">PAPT</shortName>
    </alternativeName>
    <alternativeName>
        <fullName evidence="4">Spermidine synthase</fullName>
        <shortName evidence="4">SPDS</shortName>
        <shortName evidence="4">SPDSY</shortName>
        <ecNumber evidence="4">2.5.1.16</ecNumber>
    </alternativeName>
</protein>
<reference evidence="7 8" key="1">
    <citation type="submission" date="2014-12" db="EMBL/GenBank/DDBJ databases">
        <title>Draft genome sequence of Cohnella kolymensis strain B-2846.</title>
        <authorList>
            <person name="Karlyshev A.V."/>
            <person name="Kudryashova E.B."/>
        </authorList>
    </citation>
    <scope>NUCLEOTIDE SEQUENCE [LARGE SCALE GENOMIC DNA]</scope>
    <source>
        <strain evidence="7 8">VKM B-2846</strain>
    </source>
</reference>
<dbReference type="CDD" id="cd02440">
    <property type="entry name" value="AdoMet_MTases"/>
    <property type="match status" value="1"/>
</dbReference>
<organism evidence="7 8">
    <name type="scientific">Cohnella kolymensis</name>
    <dbReference type="NCBI Taxonomy" id="1590652"/>
    <lineage>
        <taxon>Bacteria</taxon>
        <taxon>Bacillati</taxon>
        <taxon>Bacillota</taxon>
        <taxon>Bacilli</taxon>
        <taxon>Bacillales</taxon>
        <taxon>Paenibacillaceae</taxon>
        <taxon>Cohnella</taxon>
    </lineage>
</organism>
<dbReference type="PANTHER" id="PTHR43317">
    <property type="entry name" value="THERMOSPERMINE SYNTHASE ACAULIS5"/>
    <property type="match status" value="1"/>
</dbReference>
<dbReference type="Gene3D" id="3.40.50.150">
    <property type="entry name" value="Vaccinia Virus protein VP39"/>
    <property type="match status" value="1"/>
</dbReference>
<feature type="binding site" evidence="4">
    <location>
        <position position="58"/>
    </location>
    <ligand>
        <name>S-methyl-5'-thioadenosine</name>
        <dbReference type="ChEBI" id="CHEBI:17509"/>
    </ligand>
</feature>
<feature type="active site" description="Proton acceptor" evidence="4 5">
    <location>
        <position position="185"/>
    </location>
</feature>
<comment type="similarity">
    <text evidence="1 4">Belongs to the spermidine/spermine synthase family.</text>
</comment>
<dbReference type="HAMAP" id="MF_00198">
    <property type="entry name" value="Spermidine_synth"/>
    <property type="match status" value="1"/>
</dbReference>
<dbReference type="RefSeq" id="WP_041061076.1">
    <property type="nucleotide sequence ID" value="NZ_JXAL01000006.1"/>
</dbReference>
<dbReference type="PROSITE" id="PS51006">
    <property type="entry name" value="PABS_2"/>
    <property type="match status" value="1"/>
</dbReference>
<comment type="caution">
    <text evidence="4">Lacks conserved residue(s) required for the propagation of feature annotation.</text>
</comment>
<dbReference type="InterPro" id="IPR029063">
    <property type="entry name" value="SAM-dependent_MTases_sf"/>
</dbReference>
<proteinExistence type="inferred from homology"/>
<evidence type="ECO:0000256" key="2">
    <source>
        <dbReference type="ARBA" id="ARBA00022679"/>
    </source>
</evidence>
<keyword evidence="8" id="KW-1185">Reference proteome</keyword>
<comment type="function">
    <text evidence="4">Catalyzes the irreversible transfer of a propylamine group from the amino donor S-adenosylmethioninamine (decarboxy-AdoMet) to putrescine (1,4-diaminobutane) to yield spermidine.</text>
</comment>
<dbReference type="InterPro" id="IPR001045">
    <property type="entry name" value="Spermi_synthase"/>
</dbReference>
<sequence length="325" mass="37040">MDNLFTFLLGAGAIVGAQILYKLYWRRWGEGSPHAYIYDREKPEGAYRIVRKIKTPTQKIALVERQGETWVYSNGELMFSTTEDENMYAEALVHVPMSAARKVQHVLIIGGGGGVTTREALKYPEVESVTVVDIDEIMMNFGKKVEGLVRFNQGALNHSKVETVIADGREFVEKRNRQWDVIIVDLPEPTERCPSLSRLFSLEFYMLLRRSLKPGGAVAVACSASSWMPEYFGCIQATLRKAGFHSLPYHLDYIVDSGEDWALCLATEALIESKDLKMKVETRHLTEERLKDMFHMPLYFSSIDKDARIQTDTNRVLIDIVREAY</sequence>
<comment type="subunit">
    <text evidence="4">Homodimer or homotetramer.</text>
</comment>
<evidence type="ECO:0000256" key="5">
    <source>
        <dbReference type="PROSITE-ProRule" id="PRU00354"/>
    </source>
</evidence>
<evidence type="ECO:0000313" key="7">
    <source>
        <dbReference type="EMBL" id="KIL36611.1"/>
    </source>
</evidence>
<name>A0ABR5A6E2_9BACL</name>
<evidence type="ECO:0000256" key="1">
    <source>
        <dbReference type="ARBA" id="ARBA00007867"/>
    </source>
</evidence>
<feature type="binding site" evidence="4">
    <location>
        <position position="133"/>
    </location>
    <ligand>
        <name>S-methyl-5'-thioadenosine</name>
        <dbReference type="ChEBI" id="CHEBI:17509"/>
    </ligand>
</feature>
<gene>
    <name evidence="4" type="primary">speE</name>
    <name evidence="7" type="ORF">SD71_06215</name>
</gene>
<evidence type="ECO:0000256" key="3">
    <source>
        <dbReference type="ARBA" id="ARBA00023115"/>
    </source>
</evidence>
<evidence type="ECO:0000313" key="8">
    <source>
        <dbReference type="Proteomes" id="UP000054526"/>
    </source>
</evidence>
<keyword evidence="2 4" id="KW-0808">Transferase</keyword>
<feature type="domain" description="PABS" evidence="6">
    <location>
        <begin position="34"/>
        <end position="268"/>
    </location>
</feature>
<dbReference type="PANTHER" id="PTHR43317:SF1">
    <property type="entry name" value="THERMOSPERMINE SYNTHASE ACAULIS5"/>
    <property type="match status" value="1"/>
</dbReference>
<dbReference type="SUPFAM" id="SSF53335">
    <property type="entry name" value="S-adenosyl-L-methionine-dependent methyltransferases"/>
    <property type="match status" value="1"/>
</dbReference>
<dbReference type="EMBL" id="JXAL01000006">
    <property type="protein sequence ID" value="KIL36611.1"/>
    <property type="molecule type" value="Genomic_DNA"/>
</dbReference>
<comment type="pathway">
    <text evidence="4">Amine and polyamine biosynthesis; spermidine biosynthesis; spermidine from putrescine: step 1/1.</text>
</comment>
<dbReference type="InterPro" id="IPR030374">
    <property type="entry name" value="PABS"/>
</dbReference>
<keyword evidence="4" id="KW-0745">Spermidine biosynthesis</keyword>
<feature type="binding site" evidence="4">
    <location>
        <position position="194"/>
    </location>
    <ligand>
        <name>S-methyl-5'-thioadenosine</name>
        <dbReference type="ChEBI" id="CHEBI:17509"/>
    </ligand>
</feature>